<organism evidence="2 3">
    <name type="scientific">Methanobrevibacter arboriphilus</name>
    <dbReference type="NCBI Taxonomy" id="39441"/>
    <lineage>
        <taxon>Archaea</taxon>
        <taxon>Methanobacteriati</taxon>
        <taxon>Methanobacteriota</taxon>
        <taxon>Methanomada group</taxon>
        <taxon>Methanobacteria</taxon>
        <taxon>Methanobacteriales</taxon>
        <taxon>Methanobacteriaceae</taxon>
        <taxon>Methanobrevibacter</taxon>
    </lineage>
</organism>
<sequence length="1155" mass="128156">MFKKGFIIGILVLCFCFFMSGVSAESFTYDEMASSAEDVARYTYDNSKIPKSVTINGKTVKDEDYLNMLTNTVVKISNGNKAGSSIPSRSAPTGPSGTSGGTLTKSQYITMAKNINSFYSSNKCAPNYATINGKNVRYESLVYGYSKVLYAYERDGTLPSEMSFPLVSGISSSGITVDTKAPSTSISLGGGWYNNIKTVTLTASDNKDSSPKVYYQLNGGSTLSATKTVSIKLNQGTHTLKYYAKDNKGNTETAKTVTYRIDTTIPTISISNDNNIIILTANDNMDNNPTIYYSINGGSYITSSKTATIRLNEGKYRIVYYAKDIAGNSGYITEFNATYDTTNPSVSLNFTGGSHSRVRNITLTANDNLDENPIIYYSINGGEWIGSVKSVSLVIDIFDDELRYYAVDNNGNKGQIQSDILIINWPEYNLNVSSNLTQDTYGESQIVKLSAVTNSPEGNPEFFYRINGGNWIRDVMVTFNLTDGHYIIEYLAYNAANNLIKGSFNYYITEFIPFNYTVTVPKAYNIDVINHKGKNYTSFVFPTRYVYITMNNQVFKFYWYYPKEPLYPGFYDNLEGYSLINTSSPGGVYFIPENGTPIWLNSLSELNNFNLTGIVINPNNWGIQFGQFLNNNIVITYHGYCEGDINQFSVIFDQYKEYNMSVPEVEGIYFNLNGENKAVIALYSGLPDYNDLKLRKSLAEDCGYSTSPDPMNTNFYNWESYNTVFDSNIGNILRFSSTGESVFINGNYGSIRLAPSMENITTIFQINNETITKTETISFGKGPNYDSSNGFEIVQSFAIVKNIVTDDVVQEWLNKSNLYPVGGMKAAYGTFLTALATIWVSDKLANANAPDYNVTWNRTKLTITMGGVNYMGRAYLHTPDANMGKNITSNNESNIIGFRLILSMSIQEIESYVLSLAGIGTNSSLSNIIGAIDNLNFTMVRDGELMIISTEDGSNSSMIINTTSGLVKNLVEDDDFVYKGVISDAIAYCFHDTLSDLLINGLTNAWNIFSSLPYISDFIDMAAGLLNFNITGNPSYIPNFIWAAGQVGIGIGGILKAGSVPFPLNLVFVLSGIGDLVIVVRNDFKPMDTWQYISYHPNSITSKIKTFAFKNNATNYINYIEVPILGNGSYDRDNAIYIDHNGARNMTKQETYNYF</sequence>
<dbReference type="EMBL" id="JADIIN010000056">
    <property type="protein sequence ID" value="MBF4469087.1"/>
    <property type="molecule type" value="Genomic_DNA"/>
</dbReference>
<dbReference type="Gene3D" id="3.30.1920.20">
    <property type="match status" value="1"/>
</dbReference>
<feature type="region of interest" description="Disordered" evidence="1">
    <location>
        <begin position="80"/>
        <end position="101"/>
    </location>
</feature>
<reference evidence="2" key="1">
    <citation type="submission" date="2020-10" db="EMBL/GenBank/DDBJ databases">
        <title>Dehalococcoides mccartyi of a TCE/Cr reducing biochatode.</title>
        <authorList>
            <person name="Matturro B."/>
        </authorList>
    </citation>
    <scope>NUCLEOTIDE SEQUENCE</scope>
    <source>
        <strain evidence="2">Bin4</strain>
    </source>
</reference>
<evidence type="ECO:0000313" key="2">
    <source>
        <dbReference type="EMBL" id="MBF4469087.1"/>
    </source>
</evidence>
<evidence type="ECO:0000313" key="3">
    <source>
        <dbReference type="Proteomes" id="UP000658733"/>
    </source>
</evidence>
<comment type="caution">
    <text evidence="2">The sequence shown here is derived from an EMBL/GenBank/DDBJ whole genome shotgun (WGS) entry which is preliminary data.</text>
</comment>
<evidence type="ECO:0000256" key="1">
    <source>
        <dbReference type="SAM" id="MobiDB-lite"/>
    </source>
</evidence>
<dbReference type="Pfam" id="PF09373">
    <property type="entry name" value="PMBR"/>
    <property type="match status" value="1"/>
</dbReference>
<proteinExistence type="predicted"/>
<dbReference type="RefSeq" id="WP_278523306.1">
    <property type="nucleotide sequence ID" value="NZ_JADIIN010000056.1"/>
</dbReference>
<evidence type="ECO:0008006" key="4">
    <source>
        <dbReference type="Google" id="ProtNLM"/>
    </source>
</evidence>
<name>A0A843ACG6_METAZ</name>
<dbReference type="InterPro" id="IPR058094">
    <property type="entry name" value="Ig-like_OmpL47-like"/>
</dbReference>
<feature type="compositionally biased region" description="Low complexity" evidence="1">
    <location>
        <begin position="87"/>
        <end position="101"/>
    </location>
</feature>
<dbReference type="NCBIfam" id="NF047446">
    <property type="entry name" value="barrel_OmpL47"/>
    <property type="match status" value="1"/>
</dbReference>
<protein>
    <recommendedName>
        <fullName evidence="4">Adhesin-like protein</fullName>
    </recommendedName>
</protein>
<dbReference type="Proteomes" id="UP000658733">
    <property type="component" value="Unassembled WGS sequence"/>
</dbReference>
<gene>
    <name evidence="2" type="ORF">ISP01_06750</name>
</gene>
<dbReference type="InterPro" id="IPR018975">
    <property type="entry name" value="Pseudomurein-binding_repeat"/>
</dbReference>
<dbReference type="AlphaFoldDB" id="A0A843ACG6"/>
<accession>A0A843ACG6</accession>